<dbReference type="Gene3D" id="2.130.10.10">
    <property type="entry name" value="YVTN repeat-like/Quinoprotein amine dehydrogenase"/>
    <property type="match status" value="1"/>
</dbReference>
<protein>
    <recommendedName>
        <fullName evidence="3">Cleavage/polyadenylation specificity factor A subunit N-terminal domain-containing protein</fullName>
    </recommendedName>
</protein>
<organism evidence="1 2">
    <name type="scientific">Pichia kudriavzevii</name>
    <name type="common">Yeast</name>
    <name type="synonym">Issatchenkia orientalis</name>
    <dbReference type="NCBI Taxonomy" id="4909"/>
    <lineage>
        <taxon>Eukaryota</taxon>
        <taxon>Fungi</taxon>
        <taxon>Dikarya</taxon>
        <taxon>Ascomycota</taxon>
        <taxon>Saccharomycotina</taxon>
        <taxon>Pichiomycetes</taxon>
        <taxon>Pichiales</taxon>
        <taxon>Pichiaceae</taxon>
        <taxon>Pichia</taxon>
    </lineage>
</organism>
<accession>A0A1V2LK22</accession>
<evidence type="ECO:0008006" key="3">
    <source>
        <dbReference type="Google" id="ProtNLM"/>
    </source>
</evidence>
<proteinExistence type="predicted"/>
<dbReference type="AlphaFoldDB" id="A0A1V2LK22"/>
<evidence type="ECO:0000313" key="1">
    <source>
        <dbReference type="EMBL" id="ONH73120.1"/>
    </source>
</evidence>
<dbReference type="InterPro" id="IPR015943">
    <property type="entry name" value="WD40/YVTN_repeat-like_dom_sf"/>
</dbReference>
<evidence type="ECO:0000313" key="2">
    <source>
        <dbReference type="Proteomes" id="UP000189274"/>
    </source>
</evidence>
<reference evidence="2" key="1">
    <citation type="journal article" date="2017" name="Genome Announc.">
        <title>Genome sequences of Cyberlindnera fabianii 65, Pichia kudriavzevii 129, and Saccharomyces cerevisiae 131 isolated from fermented masau fruits in Zimbabwe.</title>
        <authorList>
            <person name="van Rijswijck I.M.H."/>
            <person name="Derks M.F.L."/>
            <person name="Abee T."/>
            <person name="de Ridder D."/>
            <person name="Smid E.J."/>
        </authorList>
    </citation>
    <scope>NUCLEOTIDE SEQUENCE [LARGE SCALE GENOMIC DNA]</scope>
    <source>
        <strain evidence="2">129</strain>
    </source>
</reference>
<dbReference type="VEuPathDB" id="FungiDB:C5L36_0A08690"/>
<name>A0A1V2LK22_PICKU</name>
<comment type="caution">
    <text evidence="1">The sequence shown here is derived from an EMBL/GenBank/DDBJ whole genome shotgun (WGS) entry which is preliminary data.</text>
</comment>
<sequence>MSCVEVSRVTDSCPPIGWLTLVNENFVQPLVLVFYPLEISIRNSNGVRITTFHSSNRIAAFAKIKPAGQESDWLLVLTELNDFYILGLRTSIESEFVDVIVIKQFMFTDVMLGNRPKLDLDNERKIVVSQRCFVKVDPSGRFIIIHSTLGFLIVLELKPSKRNLFSSAISNKQDKQTITNKRLLELDRYKVVTDPVVFWIGNEKLVDLQITQHINDSLWFVSTLTQSLQMDYTKRDFLLTKVKKLCLEKSSSQTVDVKPNLVVSNSYFHIYVFNDAHVIYPNPGFEIKCHLSNENATIIENRIILNLNPNEGLGEVFQHIILIDDHSYLIFTVDGQFYYLHVDYEIQCPDQEHAGVNKRTRRSFEEDRVNMAQEVIIKEWKLRKLNNVDFMFHFHIDKIDNQYTTINKHSRQVTFKLDNFDIIDVNVAESTISLPISSISFDCDELCYTCGDSGLSLIKSSNHEIMKQNERIKYHVTLGEFMITLNEVYQPEHSQRIDVYSKNKSLLSSYEIERDASVLEIFPFHDIKPYLPGENDFLPSEVQSVEKLLESSFIVLTSTSNIDEYDTEEEYYMRNRTEFLLFTIQSQKHLELKTLSVLKSKIHSITKLDERSFLCWNAQKCFTMGLELYRDPVETSNHLQIKFIKIDEQMMTGDLETISISKRLNSSFVLLVDPYKGIYVSRINQSNKVSKRPRLMFNWNLISTLDVFSEDTIIVGDILGNVIIFSVDYKLGKVPAVQVFSRFNLNSGGIGVIKCREQKMTNSETIEFAFVGTSDGAIFQLNIHRDWRKSAKSLNSFMKAEVEKWQNNFEMVADSNDVLLRSINLVDRPLLDDYFRVTTTTKSLFLRTLPISIFDIAVEKENIVIM</sequence>
<dbReference type="EMBL" id="MQVM01000016">
    <property type="protein sequence ID" value="ONH73120.1"/>
    <property type="molecule type" value="Genomic_DNA"/>
</dbReference>
<dbReference type="Proteomes" id="UP000189274">
    <property type="component" value="Unassembled WGS sequence"/>
</dbReference>
<gene>
    <name evidence="1" type="ORF">BOH78_3353</name>
</gene>